<reference evidence="1" key="1">
    <citation type="submission" date="2014-11" db="EMBL/GenBank/DDBJ databases">
        <authorList>
            <person name="Amaro Gonzalez C."/>
        </authorList>
    </citation>
    <scope>NUCLEOTIDE SEQUENCE</scope>
</reference>
<proteinExistence type="predicted"/>
<accession>A0A0E9T7R9</accession>
<dbReference type="EMBL" id="GBXM01059115">
    <property type="protein sequence ID" value="JAH49462.1"/>
    <property type="molecule type" value="Transcribed_RNA"/>
</dbReference>
<sequence length="35" mass="3897">MQMHTDLYRAGADTDLHYLGQLSVIISLTEQTGCD</sequence>
<organism evidence="1">
    <name type="scientific">Anguilla anguilla</name>
    <name type="common">European freshwater eel</name>
    <name type="synonym">Muraena anguilla</name>
    <dbReference type="NCBI Taxonomy" id="7936"/>
    <lineage>
        <taxon>Eukaryota</taxon>
        <taxon>Metazoa</taxon>
        <taxon>Chordata</taxon>
        <taxon>Craniata</taxon>
        <taxon>Vertebrata</taxon>
        <taxon>Euteleostomi</taxon>
        <taxon>Actinopterygii</taxon>
        <taxon>Neopterygii</taxon>
        <taxon>Teleostei</taxon>
        <taxon>Anguilliformes</taxon>
        <taxon>Anguillidae</taxon>
        <taxon>Anguilla</taxon>
    </lineage>
</organism>
<protein>
    <submittedName>
        <fullName evidence="1">Uncharacterized protein</fullName>
    </submittedName>
</protein>
<dbReference type="AlphaFoldDB" id="A0A0E9T7R9"/>
<reference evidence="1" key="2">
    <citation type="journal article" date="2015" name="Fish Shellfish Immunol.">
        <title>Early steps in the European eel (Anguilla anguilla)-Vibrio vulnificus interaction in the gills: Role of the RtxA13 toxin.</title>
        <authorList>
            <person name="Callol A."/>
            <person name="Pajuelo D."/>
            <person name="Ebbesson L."/>
            <person name="Teles M."/>
            <person name="MacKenzie S."/>
            <person name="Amaro C."/>
        </authorList>
    </citation>
    <scope>NUCLEOTIDE SEQUENCE</scope>
</reference>
<evidence type="ECO:0000313" key="1">
    <source>
        <dbReference type="EMBL" id="JAH49462.1"/>
    </source>
</evidence>
<name>A0A0E9T7R9_ANGAN</name>